<dbReference type="Proteomes" id="UP001141629">
    <property type="component" value="Unassembled WGS sequence"/>
</dbReference>
<name>A0A9X3C332_9MYCO</name>
<gene>
    <name evidence="1" type="ORF">H7K45_12615</name>
</gene>
<protein>
    <submittedName>
        <fullName evidence="1">BrxE family protein</fullName>
    </submittedName>
</protein>
<keyword evidence="2" id="KW-1185">Reference proteome</keyword>
<proteinExistence type="predicted"/>
<dbReference type="EMBL" id="JACKVK010000008">
    <property type="protein sequence ID" value="MCV7421387.1"/>
    <property type="molecule type" value="Genomic_DNA"/>
</dbReference>
<evidence type="ECO:0000313" key="2">
    <source>
        <dbReference type="Proteomes" id="UP001141629"/>
    </source>
</evidence>
<dbReference type="Pfam" id="PF26412">
    <property type="entry name" value="BrxE"/>
    <property type="match status" value="1"/>
</dbReference>
<accession>A0A9X3C332</accession>
<reference evidence="1" key="1">
    <citation type="submission" date="2020-07" db="EMBL/GenBank/DDBJ databases">
        <authorList>
            <person name="Pettersson B.M.F."/>
            <person name="Behra P.R.K."/>
            <person name="Ramesh M."/>
            <person name="Das S."/>
            <person name="Dasgupta S."/>
            <person name="Kirsebom L.A."/>
        </authorList>
    </citation>
    <scope>NUCLEOTIDE SEQUENCE</scope>
    <source>
        <strain evidence="1">DSM 44838</strain>
    </source>
</reference>
<comment type="caution">
    <text evidence="1">The sequence shown here is derived from an EMBL/GenBank/DDBJ whole genome shotgun (WGS) entry which is preliminary data.</text>
</comment>
<sequence length="179" mass="19695">MSAEDDVRILLGIARLGESDLAGWWNTRLYSRAGRFVLSRSFPRTWKPAAGQLLMLSCARWHGHAFSGRPSAIHLYSPHLPALGWANAWLAEQKTTVPVDPLFDELANWTDKGSAASSIDRWLPEGTPEVEPVAGNLRLGFVDVRSLQDPAEASALVQQLAKCYVATPSPLQIPYFDAV</sequence>
<dbReference type="NCBIfam" id="NF033447">
    <property type="entry name" value="BrxE_fam"/>
    <property type="match status" value="1"/>
</dbReference>
<dbReference type="InterPro" id="IPR058690">
    <property type="entry name" value="BrxE"/>
</dbReference>
<evidence type="ECO:0000313" key="1">
    <source>
        <dbReference type="EMBL" id="MCV7421387.1"/>
    </source>
</evidence>
<dbReference type="AlphaFoldDB" id="A0A9X3C332"/>
<organism evidence="1 2">
    <name type="scientific">Mycobacterium yunnanensis</name>
    <dbReference type="NCBI Taxonomy" id="368477"/>
    <lineage>
        <taxon>Bacteria</taxon>
        <taxon>Bacillati</taxon>
        <taxon>Actinomycetota</taxon>
        <taxon>Actinomycetes</taxon>
        <taxon>Mycobacteriales</taxon>
        <taxon>Mycobacteriaceae</taxon>
        <taxon>Mycobacterium</taxon>
    </lineage>
</organism>
<dbReference type="RefSeq" id="WP_372512560.1">
    <property type="nucleotide sequence ID" value="NZ_JACKVK010000008.1"/>
</dbReference>
<reference evidence="1" key="2">
    <citation type="journal article" date="2022" name="BMC Genomics">
        <title>Comparative genome analysis of mycobacteria focusing on tRNA and non-coding RNA.</title>
        <authorList>
            <person name="Behra P.R.K."/>
            <person name="Pettersson B.M.F."/>
            <person name="Ramesh M."/>
            <person name="Das S."/>
            <person name="Dasgupta S."/>
            <person name="Kirsebom L.A."/>
        </authorList>
    </citation>
    <scope>NUCLEOTIDE SEQUENCE</scope>
    <source>
        <strain evidence="1">DSM 44838</strain>
    </source>
</reference>